<dbReference type="PROSITE" id="PS50404">
    <property type="entry name" value="GST_NTER"/>
    <property type="match status" value="1"/>
</dbReference>
<comment type="caution">
    <text evidence="2">The sequence shown here is derived from an EMBL/GenBank/DDBJ whole genome shotgun (WGS) entry which is preliminary data.</text>
</comment>
<evidence type="ECO:0000313" key="3">
    <source>
        <dbReference type="Proteomes" id="UP001595476"/>
    </source>
</evidence>
<keyword evidence="3" id="KW-1185">Reference proteome</keyword>
<dbReference type="Pfam" id="PF13417">
    <property type="entry name" value="GST_N_3"/>
    <property type="match status" value="2"/>
</dbReference>
<dbReference type="Gene3D" id="3.40.30.10">
    <property type="entry name" value="Glutaredoxin"/>
    <property type="match status" value="2"/>
</dbReference>
<dbReference type="SFLD" id="SFLDS00019">
    <property type="entry name" value="Glutathione_Transferase_(cytos"/>
    <property type="match status" value="1"/>
</dbReference>
<dbReference type="InterPro" id="IPR040079">
    <property type="entry name" value="Glutathione_S-Trfase"/>
</dbReference>
<protein>
    <submittedName>
        <fullName evidence="2">Glutathione S-transferase N-terminal domain-containing protein</fullName>
    </submittedName>
</protein>
<dbReference type="PANTHER" id="PTHR45288">
    <property type="entry name" value="THIOREDOXIN FAMILY PROTEIN"/>
    <property type="match status" value="1"/>
</dbReference>
<feature type="domain" description="GST N-terminal" evidence="1">
    <location>
        <begin position="157"/>
        <end position="258"/>
    </location>
</feature>
<dbReference type="SFLD" id="SFLDG01181">
    <property type="entry name" value="SUF2"/>
    <property type="match status" value="1"/>
</dbReference>
<evidence type="ECO:0000313" key="2">
    <source>
        <dbReference type="EMBL" id="MFC3151872.1"/>
    </source>
</evidence>
<name>A0ABV7HKL2_9GAMM</name>
<dbReference type="RefSeq" id="WP_386721436.1">
    <property type="nucleotide sequence ID" value="NZ_JBHRSZ010000004.1"/>
</dbReference>
<dbReference type="SUPFAM" id="SSF52833">
    <property type="entry name" value="Thioredoxin-like"/>
    <property type="match status" value="2"/>
</dbReference>
<dbReference type="InterPro" id="IPR004045">
    <property type="entry name" value="Glutathione_S-Trfase_N"/>
</dbReference>
<dbReference type="InterPro" id="IPR036249">
    <property type="entry name" value="Thioredoxin-like_sf"/>
</dbReference>
<gene>
    <name evidence="2" type="ORF">ACFOEK_12600</name>
</gene>
<dbReference type="PANTHER" id="PTHR45288:SF1">
    <property type="entry name" value="THIOREDOXIN FAMILY PROTEIN"/>
    <property type="match status" value="1"/>
</dbReference>
<sequence>MLEHIANIYTSTLVSTLTGWKGTSGSRKTELPEQEILLFDRELCSECRTVRQGVTELNLDVMIYPCPEEGTRFKGMLEELSGSTQLPFIFDKNTGKKLIGKEAILEYLFSEYGQKDVPAKYTSQTFNGIFEPLVEVSIETLRLNKGKKAKPSKEPEQPLTLYSFESSPFSRPVREKLCELELPYKLINLGKQQRADIGPAGMRLHTGPYKPVKGSKREAFLSKYNEVMVPFLIDPNTQTELFHSKKILSYLNREYATK</sequence>
<evidence type="ECO:0000259" key="1">
    <source>
        <dbReference type="PROSITE" id="PS50404"/>
    </source>
</evidence>
<dbReference type="SFLD" id="SFLDG01202">
    <property type="entry name" value="SUF2.2"/>
    <property type="match status" value="1"/>
</dbReference>
<proteinExistence type="predicted"/>
<reference evidence="3" key="1">
    <citation type="journal article" date="2019" name="Int. J. Syst. Evol. Microbiol.">
        <title>The Global Catalogue of Microorganisms (GCM) 10K type strain sequencing project: providing services to taxonomists for standard genome sequencing and annotation.</title>
        <authorList>
            <consortium name="The Broad Institute Genomics Platform"/>
            <consortium name="The Broad Institute Genome Sequencing Center for Infectious Disease"/>
            <person name="Wu L."/>
            <person name="Ma J."/>
        </authorList>
    </citation>
    <scope>NUCLEOTIDE SEQUENCE [LARGE SCALE GENOMIC DNA]</scope>
    <source>
        <strain evidence="3">KCTC 52438</strain>
    </source>
</reference>
<dbReference type="Proteomes" id="UP001595476">
    <property type="component" value="Unassembled WGS sequence"/>
</dbReference>
<dbReference type="EMBL" id="JBHRSZ010000004">
    <property type="protein sequence ID" value="MFC3151872.1"/>
    <property type="molecule type" value="Genomic_DNA"/>
</dbReference>
<organism evidence="2 3">
    <name type="scientific">Litoribrevibacter euphylliae</name>
    <dbReference type="NCBI Taxonomy" id="1834034"/>
    <lineage>
        <taxon>Bacteria</taxon>
        <taxon>Pseudomonadati</taxon>
        <taxon>Pseudomonadota</taxon>
        <taxon>Gammaproteobacteria</taxon>
        <taxon>Oceanospirillales</taxon>
        <taxon>Oceanospirillaceae</taxon>
        <taxon>Litoribrevibacter</taxon>
    </lineage>
</organism>
<dbReference type="PROSITE" id="PS51354">
    <property type="entry name" value="GLUTAREDOXIN_2"/>
    <property type="match status" value="1"/>
</dbReference>
<accession>A0ABV7HKL2</accession>